<evidence type="ECO:0000313" key="2">
    <source>
        <dbReference type="EMBL" id="EEC51146.1"/>
    </source>
</evidence>
<gene>
    <name evidence="2" type="ORF">PHATRDRAFT_42730</name>
</gene>
<accession>B7FPC1</accession>
<dbReference type="SUPFAM" id="SSF53448">
    <property type="entry name" value="Nucleotide-diphospho-sugar transferases"/>
    <property type="match status" value="1"/>
</dbReference>
<dbReference type="AlphaFoldDB" id="B7FPC1"/>
<evidence type="ECO:0000256" key="1">
    <source>
        <dbReference type="SAM" id="Phobius"/>
    </source>
</evidence>
<keyword evidence="1" id="KW-0812">Transmembrane</keyword>
<dbReference type="Pfam" id="PF11397">
    <property type="entry name" value="GlcNAc"/>
    <property type="match status" value="1"/>
</dbReference>
<dbReference type="HOGENOM" id="CLU_504835_0_0_1"/>
<dbReference type="InterPro" id="IPR029044">
    <property type="entry name" value="Nucleotide-diphossugar_trans"/>
</dbReference>
<evidence type="ECO:0000313" key="3">
    <source>
        <dbReference type="Proteomes" id="UP000000759"/>
    </source>
</evidence>
<dbReference type="KEGG" id="pti:PHATRDRAFT_42730"/>
<name>B7FPC1_PHATC</name>
<dbReference type="GeneID" id="7196123"/>
<protein>
    <submittedName>
        <fullName evidence="2">Uncharacterized protein</fullName>
    </submittedName>
</protein>
<keyword evidence="3" id="KW-1185">Reference proteome</keyword>
<dbReference type="Proteomes" id="UP000000759">
    <property type="component" value="Chromosome 1"/>
</dbReference>
<dbReference type="InterPro" id="IPR021067">
    <property type="entry name" value="Glycosyltransferase"/>
</dbReference>
<dbReference type="PaxDb" id="2850-Phatr42730"/>
<reference evidence="2 3" key="1">
    <citation type="journal article" date="2008" name="Nature">
        <title>The Phaeodactylum genome reveals the evolutionary history of diatom genomes.</title>
        <authorList>
            <person name="Bowler C."/>
            <person name="Allen A.E."/>
            <person name="Badger J.H."/>
            <person name="Grimwood J."/>
            <person name="Jabbari K."/>
            <person name="Kuo A."/>
            <person name="Maheswari U."/>
            <person name="Martens C."/>
            <person name="Maumus F."/>
            <person name="Otillar R.P."/>
            <person name="Rayko E."/>
            <person name="Salamov A."/>
            <person name="Vandepoele K."/>
            <person name="Beszteri B."/>
            <person name="Gruber A."/>
            <person name="Heijde M."/>
            <person name="Katinka M."/>
            <person name="Mock T."/>
            <person name="Valentin K."/>
            <person name="Verret F."/>
            <person name="Berges J.A."/>
            <person name="Brownlee C."/>
            <person name="Cadoret J.P."/>
            <person name="Chiovitti A."/>
            <person name="Choi C.J."/>
            <person name="Coesel S."/>
            <person name="De Martino A."/>
            <person name="Detter J.C."/>
            <person name="Durkin C."/>
            <person name="Falciatore A."/>
            <person name="Fournet J."/>
            <person name="Haruta M."/>
            <person name="Huysman M.J."/>
            <person name="Jenkins B.D."/>
            <person name="Jiroutova K."/>
            <person name="Jorgensen R.E."/>
            <person name="Joubert Y."/>
            <person name="Kaplan A."/>
            <person name="Kroger N."/>
            <person name="Kroth P.G."/>
            <person name="La Roche J."/>
            <person name="Lindquist E."/>
            <person name="Lommer M."/>
            <person name="Martin-Jezequel V."/>
            <person name="Lopez P.J."/>
            <person name="Lucas S."/>
            <person name="Mangogna M."/>
            <person name="McGinnis K."/>
            <person name="Medlin L.K."/>
            <person name="Montsant A."/>
            <person name="Oudot-Le Secq M.P."/>
            <person name="Napoli C."/>
            <person name="Obornik M."/>
            <person name="Parker M.S."/>
            <person name="Petit J.L."/>
            <person name="Porcel B.M."/>
            <person name="Poulsen N."/>
            <person name="Robison M."/>
            <person name="Rychlewski L."/>
            <person name="Rynearson T.A."/>
            <person name="Schmutz J."/>
            <person name="Shapiro H."/>
            <person name="Siaut M."/>
            <person name="Stanley M."/>
            <person name="Sussman M.R."/>
            <person name="Taylor A.R."/>
            <person name="Vardi A."/>
            <person name="von Dassow P."/>
            <person name="Vyverman W."/>
            <person name="Willis A."/>
            <person name="Wyrwicz L.S."/>
            <person name="Rokhsar D.S."/>
            <person name="Weissenbach J."/>
            <person name="Armbrust E.V."/>
            <person name="Green B.R."/>
            <person name="Van de Peer Y."/>
            <person name="Grigoriev I.V."/>
        </authorList>
    </citation>
    <scope>NUCLEOTIDE SEQUENCE [LARGE SCALE GENOMIC DNA]</scope>
    <source>
        <strain evidence="2 3">CCAP 1055/1</strain>
    </source>
</reference>
<feature type="transmembrane region" description="Helical" evidence="1">
    <location>
        <begin position="464"/>
        <end position="485"/>
    </location>
</feature>
<dbReference type="PANTHER" id="PTHR34496">
    <property type="entry name" value="GLCNAC TRANSFERASE-RELATED"/>
    <property type="match status" value="1"/>
</dbReference>
<reference evidence="3" key="2">
    <citation type="submission" date="2008-08" db="EMBL/GenBank/DDBJ databases">
        <authorList>
            <consortium name="Diatom Consortium"/>
            <person name="Grigoriev I."/>
            <person name="Grimwood J."/>
            <person name="Kuo A."/>
            <person name="Otillar R.P."/>
            <person name="Salamov A."/>
            <person name="Detter J.C."/>
            <person name="Lindquist E."/>
            <person name="Shapiro H."/>
            <person name="Lucas S."/>
            <person name="Glavina del Rio T."/>
            <person name="Pitluck S."/>
            <person name="Rokhsar D."/>
            <person name="Bowler C."/>
        </authorList>
    </citation>
    <scope>GENOME REANNOTATION</scope>
    <source>
        <strain evidence="3">CCAP 1055/1</strain>
    </source>
</reference>
<dbReference type="PANTHER" id="PTHR34496:SF6">
    <property type="entry name" value="GLYCOSYLTRANSFERASE 2-LIKE DOMAIN-CONTAINING PROTEIN"/>
    <property type="match status" value="1"/>
</dbReference>
<keyword evidence="1" id="KW-0472">Membrane</keyword>
<dbReference type="eggNOG" id="ENOG502R0Y4">
    <property type="taxonomic scope" value="Eukaryota"/>
</dbReference>
<organism evidence="2 3">
    <name type="scientific">Phaeodactylum tricornutum (strain CCAP 1055/1)</name>
    <dbReference type="NCBI Taxonomy" id="556484"/>
    <lineage>
        <taxon>Eukaryota</taxon>
        <taxon>Sar</taxon>
        <taxon>Stramenopiles</taxon>
        <taxon>Ochrophyta</taxon>
        <taxon>Bacillariophyta</taxon>
        <taxon>Bacillariophyceae</taxon>
        <taxon>Bacillariophycidae</taxon>
        <taxon>Naviculales</taxon>
        <taxon>Phaeodactylaceae</taxon>
        <taxon>Phaeodactylum</taxon>
    </lineage>
</organism>
<dbReference type="RefSeq" id="XP_002176683.1">
    <property type="nucleotide sequence ID" value="XM_002176647.1"/>
</dbReference>
<dbReference type="InParanoid" id="B7FPC1"/>
<keyword evidence="1" id="KW-1133">Transmembrane helix</keyword>
<dbReference type="EMBL" id="CM000605">
    <property type="protein sequence ID" value="EEC51146.1"/>
    <property type="molecule type" value="Genomic_DNA"/>
</dbReference>
<dbReference type="STRING" id="556484.B7FPC1"/>
<dbReference type="OrthoDB" id="76265at2759"/>
<sequence>MAAMSGPRIFVGKESHPVTTPAVRSRGPVTPVENGDGTIFVSIPSYRDGERCGETLKALFENAKNPDKIFVGLVEQNNAEDKFCMEQYCSSYGVQTIKRNKIREDMFKVVAEKRRGDCPRFDQIGYVAYHNINAKGPMLARSLARKVLGNEEFCMQIDAHTDFAKDWDEILRDQWKRTKNEFGILSTVPPPKSAKADYSPGGSEENDVPRQCMVKFRDNGFPDYESPADGRALELTEPLLSLGWSAAFSFAKCHLEETTPYDPFSYYAMPVEQFSRYARFWTRGYDTYTPTKNVVFHDFELQANGHGNNEWFKRQRDRFRKMAIKRAKTLIHATYPKPTDVELANMGIYGLGKRRTLEQLADFANIDFTIPRGNTGASLKCSDLEWVAYDASISPVENLYDKPDNLESQPEYPRRTKLVYYEQVEEPLPLPEMTTSTNIRPHEQVVDTFENVSETNTNLPSASLIFVLWTFGLIVWCAMFASTGSKAQRPARRKKAAMAKDV</sequence>
<proteinExistence type="predicted"/>